<comment type="caution">
    <text evidence="1">The sequence shown here is derived from an EMBL/GenBank/DDBJ whole genome shotgun (WGS) entry which is preliminary data.</text>
</comment>
<dbReference type="Proteomes" id="UP001055879">
    <property type="component" value="Linkage Group LG01"/>
</dbReference>
<organism evidence="1 2">
    <name type="scientific">Arctium lappa</name>
    <name type="common">Greater burdock</name>
    <name type="synonym">Lappa major</name>
    <dbReference type="NCBI Taxonomy" id="4217"/>
    <lineage>
        <taxon>Eukaryota</taxon>
        <taxon>Viridiplantae</taxon>
        <taxon>Streptophyta</taxon>
        <taxon>Embryophyta</taxon>
        <taxon>Tracheophyta</taxon>
        <taxon>Spermatophyta</taxon>
        <taxon>Magnoliopsida</taxon>
        <taxon>eudicotyledons</taxon>
        <taxon>Gunneridae</taxon>
        <taxon>Pentapetalae</taxon>
        <taxon>asterids</taxon>
        <taxon>campanulids</taxon>
        <taxon>Asterales</taxon>
        <taxon>Asteraceae</taxon>
        <taxon>Carduoideae</taxon>
        <taxon>Cardueae</taxon>
        <taxon>Arctiinae</taxon>
        <taxon>Arctium</taxon>
    </lineage>
</organism>
<keyword evidence="2" id="KW-1185">Reference proteome</keyword>
<gene>
    <name evidence="1" type="ORF">L6452_04104</name>
</gene>
<sequence length="225" mass="25083">MIPPPPPPAADATSSLNHHTPPSATTNPPPADESTTTIITIQDNSTTTTTSGHIGITFNRNAPPFLIPNHKFYNFRGLLYLIYAVALVVMYPTLAQLTQLKFQSYKQSPFETLSFFANTTVVAYTTAILSSVALFYLIPQLENSTKERVSRIYYIYVILKSVFYFSSILAPLSLVLVLLIPPKFKWIGYIVIFALFIAIVVCNFSDYIKLVYKKDGSNLGDVQID</sequence>
<reference evidence="2" key="1">
    <citation type="journal article" date="2022" name="Mol. Ecol. Resour.">
        <title>The genomes of chicory, endive, great burdock and yacon provide insights into Asteraceae palaeo-polyploidization history and plant inulin production.</title>
        <authorList>
            <person name="Fan W."/>
            <person name="Wang S."/>
            <person name="Wang H."/>
            <person name="Wang A."/>
            <person name="Jiang F."/>
            <person name="Liu H."/>
            <person name="Zhao H."/>
            <person name="Xu D."/>
            <person name="Zhang Y."/>
        </authorList>
    </citation>
    <scope>NUCLEOTIDE SEQUENCE [LARGE SCALE GENOMIC DNA]</scope>
    <source>
        <strain evidence="2">cv. Niubang</strain>
    </source>
</reference>
<evidence type="ECO:0000313" key="1">
    <source>
        <dbReference type="EMBL" id="KAI3772909.1"/>
    </source>
</evidence>
<protein>
    <submittedName>
        <fullName evidence="1">Uncharacterized protein</fullName>
    </submittedName>
</protein>
<proteinExistence type="predicted"/>
<evidence type="ECO:0000313" key="2">
    <source>
        <dbReference type="Proteomes" id="UP001055879"/>
    </source>
</evidence>
<accession>A0ACB9FP51</accession>
<dbReference type="EMBL" id="CM042047">
    <property type="protein sequence ID" value="KAI3772909.1"/>
    <property type="molecule type" value="Genomic_DNA"/>
</dbReference>
<name>A0ACB9FP51_ARCLA</name>
<reference evidence="1 2" key="2">
    <citation type="journal article" date="2022" name="Mol. Ecol. Resour.">
        <title>The genomes of chicory, endive, great burdock and yacon provide insights into Asteraceae paleo-polyploidization history and plant inulin production.</title>
        <authorList>
            <person name="Fan W."/>
            <person name="Wang S."/>
            <person name="Wang H."/>
            <person name="Wang A."/>
            <person name="Jiang F."/>
            <person name="Liu H."/>
            <person name="Zhao H."/>
            <person name="Xu D."/>
            <person name="Zhang Y."/>
        </authorList>
    </citation>
    <scope>NUCLEOTIDE SEQUENCE [LARGE SCALE GENOMIC DNA]</scope>
    <source>
        <strain evidence="2">cv. Niubang</strain>
    </source>
</reference>